<feature type="signal peptide" evidence="2">
    <location>
        <begin position="1"/>
        <end position="21"/>
    </location>
</feature>
<evidence type="ECO:0000256" key="1">
    <source>
        <dbReference type="SAM" id="MobiDB-lite"/>
    </source>
</evidence>
<dbReference type="InterPro" id="IPR007863">
    <property type="entry name" value="Peptidase_M16_C"/>
</dbReference>
<gene>
    <name evidence="4" type="ORF">ND528_05940</name>
</gene>
<evidence type="ECO:0000256" key="2">
    <source>
        <dbReference type="SAM" id="SignalP"/>
    </source>
</evidence>
<feature type="domain" description="Peptidase M16 C-terminal" evidence="3">
    <location>
        <begin position="216"/>
        <end position="393"/>
    </location>
</feature>
<dbReference type="InterPro" id="IPR050361">
    <property type="entry name" value="MPP/UQCRC_Complex"/>
</dbReference>
<protein>
    <submittedName>
        <fullName evidence="4">Insulinase family protein</fullName>
    </submittedName>
</protein>
<keyword evidence="5" id="KW-1185">Reference proteome</keyword>
<dbReference type="SUPFAM" id="SSF63411">
    <property type="entry name" value="LuxS/MPP-like metallohydrolase"/>
    <property type="match status" value="2"/>
</dbReference>
<comment type="caution">
    <text evidence="4">The sequence shown here is derived from an EMBL/GenBank/DDBJ whole genome shotgun (WGS) entry which is preliminary data.</text>
</comment>
<dbReference type="RefSeq" id="WP_130911988.1">
    <property type="nucleotide sequence ID" value="NZ_JAMSHA010000002.1"/>
</dbReference>
<evidence type="ECO:0000313" key="4">
    <source>
        <dbReference type="EMBL" id="MCV2221108.1"/>
    </source>
</evidence>
<keyword evidence="2" id="KW-0732">Signal</keyword>
<dbReference type="EMBL" id="JAMSHA010000002">
    <property type="protein sequence ID" value="MCV2221108.1"/>
    <property type="molecule type" value="Genomic_DNA"/>
</dbReference>
<accession>A0ABT2XR25</accession>
<name>A0ABT2XR25_9PSED</name>
<feature type="chain" id="PRO_5047451142" evidence="2">
    <location>
        <begin position="22"/>
        <end position="490"/>
    </location>
</feature>
<dbReference type="Pfam" id="PF05193">
    <property type="entry name" value="Peptidase_M16_C"/>
    <property type="match status" value="1"/>
</dbReference>
<reference evidence="4" key="1">
    <citation type="submission" date="2022-06" db="EMBL/GenBank/DDBJ databases">
        <title>De novo draft assembly of the Pseudomonas mercurotoleraris sp. nov., isolated from the plants rhizosphere.</title>
        <authorList>
            <person name="Robas M."/>
            <person name="Gonzalez D."/>
            <person name="Fernandez V.M."/>
            <person name="Luna L."/>
            <person name="Provanza A."/>
            <person name="Jimenez P.A."/>
        </authorList>
    </citation>
    <scope>NUCLEOTIDE SEQUENCE</scope>
    <source>
        <strain evidence="4">SAICEUPSM</strain>
    </source>
</reference>
<dbReference type="Proteomes" id="UP001063475">
    <property type="component" value="Unassembled WGS sequence"/>
</dbReference>
<feature type="region of interest" description="Disordered" evidence="1">
    <location>
        <begin position="462"/>
        <end position="490"/>
    </location>
</feature>
<evidence type="ECO:0000313" key="5">
    <source>
        <dbReference type="Proteomes" id="UP001063475"/>
    </source>
</evidence>
<dbReference type="InterPro" id="IPR011249">
    <property type="entry name" value="Metalloenz_LuxS/M16"/>
</dbReference>
<organism evidence="4 5">
    <name type="scientific">Pseudomonas mercuritolerans</name>
    <dbReference type="NCBI Taxonomy" id="2951809"/>
    <lineage>
        <taxon>Bacteria</taxon>
        <taxon>Pseudomonadati</taxon>
        <taxon>Pseudomonadota</taxon>
        <taxon>Gammaproteobacteria</taxon>
        <taxon>Pseudomonadales</taxon>
        <taxon>Pseudomonadaceae</taxon>
        <taxon>Pseudomonas</taxon>
    </lineage>
</organism>
<sequence length="490" mass="53115">MNSLSLLTGFVLICLTAAACADGQPAQKRTSRLQSLGEVKALEIKPRALKIRGWKTRNDTKVLFVRTTDLPMFDIHVSFAAGSARDGDRSGLAATTFSLLNEGVPGKDLSAVMATFDGLGAQWDMEIDHDRAMFSLRSLSDPAKRLPAISLLTQILSEPLLSEERLAPVKHELRAALSAEQAEAGYQALQRVKTLLAPDSPYSLPVYGTESGLSAVTRAHVEDFHRRYYAARHAQITLVGDLTVAQAQAISLQISDALPTPPDAFLASATASPSALQTGHLELAQQQQTHIVFAQTSVPRRHADHAALYAAGQILGGGSNNRLMNELRHKRGRVYDVYGANINWAGGAGLVTFTLQTGNSVSAGTAALVRDMLNEFLRDGPTTLELEHLKRRLANRNVLDSASNRQILARLVEINRYDLPLDLDYTVQQVLRLTVADVKNAMDRHLSADRWVSVTAGATVEQQPLPEPEAAPVSEADESMCRADTGFVAS</sequence>
<dbReference type="PANTHER" id="PTHR11851">
    <property type="entry name" value="METALLOPROTEASE"/>
    <property type="match status" value="1"/>
</dbReference>
<feature type="compositionally biased region" description="Low complexity" evidence="1">
    <location>
        <begin position="462"/>
        <end position="472"/>
    </location>
</feature>
<proteinExistence type="predicted"/>
<evidence type="ECO:0000259" key="3">
    <source>
        <dbReference type="Pfam" id="PF05193"/>
    </source>
</evidence>
<dbReference type="Gene3D" id="3.30.830.10">
    <property type="entry name" value="Metalloenzyme, LuxS/M16 peptidase-like"/>
    <property type="match status" value="2"/>
</dbReference>
<dbReference type="PANTHER" id="PTHR11851:SF224">
    <property type="entry name" value="PROCESSING PROTEASE"/>
    <property type="match status" value="1"/>
</dbReference>